<dbReference type="AlphaFoldDB" id="A0A2A9NL63"/>
<dbReference type="STRING" id="703135.A0A2A9NL63"/>
<dbReference type="SUPFAM" id="SSF55347">
    <property type="entry name" value="Glyceraldehyde-3-phosphate dehydrogenase-like, C-terminal domain"/>
    <property type="match status" value="1"/>
</dbReference>
<evidence type="ECO:0000259" key="2">
    <source>
        <dbReference type="Pfam" id="PF01408"/>
    </source>
</evidence>
<dbReference type="GO" id="GO:0000166">
    <property type="term" value="F:nucleotide binding"/>
    <property type="evidence" value="ECO:0007669"/>
    <property type="project" value="InterPro"/>
</dbReference>
<evidence type="ECO:0000313" key="5">
    <source>
        <dbReference type="Proteomes" id="UP000242287"/>
    </source>
</evidence>
<evidence type="ECO:0000259" key="3">
    <source>
        <dbReference type="Pfam" id="PF22725"/>
    </source>
</evidence>
<evidence type="ECO:0008006" key="6">
    <source>
        <dbReference type="Google" id="ProtNLM"/>
    </source>
</evidence>
<feature type="domain" description="GFO/IDH/MocA-like oxidoreductase" evidence="3">
    <location>
        <begin position="152"/>
        <end position="280"/>
    </location>
</feature>
<protein>
    <recommendedName>
        <fullName evidence="6">Gfo/Idh/MocA-like oxidoreductase N-terminal domain-containing protein</fullName>
    </recommendedName>
</protein>
<dbReference type="GO" id="GO:0005737">
    <property type="term" value="C:cytoplasm"/>
    <property type="evidence" value="ECO:0007669"/>
    <property type="project" value="TreeGrafter"/>
</dbReference>
<dbReference type="EMBL" id="KZ302063">
    <property type="protein sequence ID" value="PFH48413.1"/>
    <property type="molecule type" value="Genomic_DNA"/>
</dbReference>
<dbReference type="GO" id="GO:0016491">
    <property type="term" value="F:oxidoreductase activity"/>
    <property type="evidence" value="ECO:0007669"/>
    <property type="project" value="TreeGrafter"/>
</dbReference>
<accession>A0A2A9NL63</accession>
<dbReference type="SUPFAM" id="SSF51735">
    <property type="entry name" value="NAD(P)-binding Rossmann-fold domains"/>
    <property type="match status" value="1"/>
</dbReference>
<evidence type="ECO:0000256" key="1">
    <source>
        <dbReference type="ARBA" id="ARBA00010928"/>
    </source>
</evidence>
<dbReference type="Pfam" id="PF22725">
    <property type="entry name" value="GFO_IDH_MocA_C3"/>
    <property type="match status" value="1"/>
</dbReference>
<dbReference type="PANTHER" id="PTHR42840:SF5">
    <property type="entry name" value="NAD(P)-BINDING ROSSMANN-FOLD SUPERFAMILY PROTEIN"/>
    <property type="match status" value="1"/>
</dbReference>
<dbReference type="Gene3D" id="3.30.360.10">
    <property type="entry name" value="Dihydrodipicolinate Reductase, domain 2"/>
    <property type="match status" value="1"/>
</dbReference>
<keyword evidence="5" id="KW-1185">Reference proteome</keyword>
<feature type="domain" description="Gfo/Idh/MocA-like oxidoreductase N-terminal" evidence="2">
    <location>
        <begin position="5"/>
        <end position="130"/>
    </location>
</feature>
<comment type="similarity">
    <text evidence="1">Belongs to the Gfo/Idh/MocA family.</text>
</comment>
<dbReference type="InterPro" id="IPR000683">
    <property type="entry name" value="Gfo/Idh/MocA-like_OxRdtase_N"/>
</dbReference>
<sequence length="377" mass="40754">MPSSISIAILGAGIFAKEAHIPALAALGDTAPVLKAVYSRSEKSAREAAELAAKVLKTSGPPAVYHDEDQSSDLDTLLARPDIDAVIVILPITMQPSVILKALAAGKHVLSEKPMAPDVAQGISLIKTYQDRYKPKGLIWRVAENFEAEPAYREAAAIIRSGKIGKVISFSCTFQVNLDKSSKWYNTPWRTVPDYQGGFVFDGGVHIAAALRIMLPEAMTHLCGFATLNRDYLAPIDTVHAIVQAGSQIRGNLELTWSWPTNTRPAPTSDFIISGMRGWLSVHWITEPVTGKRLLRITVQSVPTEEGNPEEAKKEVIDKPVIGVETELTSFSDAILGRDTLDIGDPLGTLRDVAVIQAALNSNGSMVDLTQLVPNTI</sequence>
<name>A0A2A9NL63_9AGAR</name>
<dbReference type="InterPro" id="IPR055170">
    <property type="entry name" value="GFO_IDH_MocA-like_dom"/>
</dbReference>
<dbReference type="Pfam" id="PF01408">
    <property type="entry name" value="GFO_IDH_MocA"/>
    <property type="match status" value="1"/>
</dbReference>
<evidence type="ECO:0000313" key="4">
    <source>
        <dbReference type="EMBL" id="PFH48413.1"/>
    </source>
</evidence>
<gene>
    <name evidence="4" type="ORF">AMATHDRAFT_5806</name>
</gene>
<organism evidence="4 5">
    <name type="scientific">Amanita thiersii Skay4041</name>
    <dbReference type="NCBI Taxonomy" id="703135"/>
    <lineage>
        <taxon>Eukaryota</taxon>
        <taxon>Fungi</taxon>
        <taxon>Dikarya</taxon>
        <taxon>Basidiomycota</taxon>
        <taxon>Agaricomycotina</taxon>
        <taxon>Agaricomycetes</taxon>
        <taxon>Agaricomycetidae</taxon>
        <taxon>Agaricales</taxon>
        <taxon>Pluteineae</taxon>
        <taxon>Amanitaceae</taxon>
        <taxon>Amanita</taxon>
    </lineage>
</organism>
<dbReference type="Proteomes" id="UP000242287">
    <property type="component" value="Unassembled WGS sequence"/>
</dbReference>
<dbReference type="PANTHER" id="PTHR42840">
    <property type="entry name" value="NAD(P)-BINDING ROSSMANN-FOLD SUPERFAMILY PROTEIN-RELATED"/>
    <property type="match status" value="1"/>
</dbReference>
<dbReference type="InterPro" id="IPR036291">
    <property type="entry name" value="NAD(P)-bd_dom_sf"/>
</dbReference>
<dbReference type="OrthoDB" id="64915at2759"/>
<dbReference type="GO" id="GO:0006740">
    <property type="term" value="P:NADPH regeneration"/>
    <property type="evidence" value="ECO:0007669"/>
    <property type="project" value="TreeGrafter"/>
</dbReference>
<proteinExistence type="inferred from homology"/>
<dbReference type="Gene3D" id="3.40.50.720">
    <property type="entry name" value="NAD(P)-binding Rossmann-like Domain"/>
    <property type="match status" value="1"/>
</dbReference>
<reference evidence="4 5" key="1">
    <citation type="submission" date="2014-02" db="EMBL/GenBank/DDBJ databases">
        <title>Transposable element dynamics among asymbiotic and ectomycorrhizal Amanita fungi.</title>
        <authorList>
            <consortium name="DOE Joint Genome Institute"/>
            <person name="Hess J."/>
            <person name="Skrede I."/>
            <person name="Wolfe B."/>
            <person name="LaButti K."/>
            <person name="Ohm R.A."/>
            <person name="Grigoriev I.V."/>
            <person name="Pringle A."/>
        </authorList>
    </citation>
    <scope>NUCLEOTIDE SEQUENCE [LARGE SCALE GENOMIC DNA]</scope>
    <source>
        <strain evidence="4 5">SKay4041</strain>
    </source>
</reference>